<name>A0A392PAQ9_9FABA</name>
<feature type="non-terminal residue" evidence="1">
    <location>
        <position position="244"/>
    </location>
</feature>
<evidence type="ECO:0000313" key="2">
    <source>
        <dbReference type="Proteomes" id="UP000265520"/>
    </source>
</evidence>
<organism evidence="1 2">
    <name type="scientific">Trifolium medium</name>
    <dbReference type="NCBI Taxonomy" id="97028"/>
    <lineage>
        <taxon>Eukaryota</taxon>
        <taxon>Viridiplantae</taxon>
        <taxon>Streptophyta</taxon>
        <taxon>Embryophyta</taxon>
        <taxon>Tracheophyta</taxon>
        <taxon>Spermatophyta</taxon>
        <taxon>Magnoliopsida</taxon>
        <taxon>eudicotyledons</taxon>
        <taxon>Gunneridae</taxon>
        <taxon>Pentapetalae</taxon>
        <taxon>rosids</taxon>
        <taxon>fabids</taxon>
        <taxon>Fabales</taxon>
        <taxon>Fabaceae</taxon>
        <taxon>Papilionoideae</taxon>
        <taxon>50 kb inversion clade</taxon>
        <taxon>NPAAA clade</taxon>
        <taxon>Hologalegina</taxon>
        <taxon>IRL clade</taxon>
        <taxon>Trifolieae</taxon>
        <taxon>Trifolium</taxon>
    </lineage>
</organism>
<evidence type="ECO:0000313" key="1">
    <source>
        <dbReference type="EMBL" id="MCI08884.1"/>
    </source>
</evidence>
<dbReference type="EMBL" id="LXQA010070677">
    <property type="protein sequence ID" value="MCI08884.1"/>
    <property type="molecule type" value="Genomic_DNA"/>
</dbReference>
<keyword evidence="2" id="KW-1185">Reference proteome</keyword>
<sequence>KATEGKEVIKGSGKGLLLRTNKGMSSKLSENISGKTQIDSRTLAAILDQKPYIYKETFLPKPSSPETQLAHSSGVIFTAMQQSGTSEPSVQVKSNPDVSRLSRVLNQQEISQPEIATTSGSDKPDFVKQQFTNPQQEKALVSDTAVLSDISIQQQQQPEKTLVSKTMPIQPDANILTTNVVPPVNDTVDVMPTQQVETIPISKPEPKLKEVISSEPSIPEEEEKILHFDIRNISPEPMPEPLSF</sequence>
<dbReference type="Proteomes" id="UP000265520">
    <property type="component" value="Unassembled WGS sequence"/>
</dbReference>
<reference evidence="1 2" key="1">
    <citation type="journal article" date="2018" name="Front. Plant Sci.">
        <title>Red Clover (Trifolium pratense) and Zigzag Clover (T. medium) - A Picture of Genomic Similarities and Differences.</title>
        <authorList>
            <person name="Dluhosova J."/>
            <person name="Istvanek J."/>
            <person name="Nedelnik J."/>
            <person name="Repkova J."/>
        </authorList>
    </citation>
    <scope>NUCLEOTIDE SEQUENCE [LARGE SCALE GENOMIC DNA]</scope>
    <source>
        <strain evidence="2">cv. 10/8</strain>
        <tissue evidence="1">Leaf</tissue>
    </source>
</reference>
<proteinExistence type="predicted"/>
<comment type="caution">
    <text evidence="1">The sequence shown here is derived from an EMBL/GenBank/DDBJ whole genome shotgun (WGS) entry which is preliminary data.</text>
</comment>
<protein>
    <submittedName>
        <fullName evidence="1">Uncharacterized protein</fullName>
    </submittedName>
</protein>
<feature type="non-terminal residue" evidence="1">
    <location>
        <position position="1"/>
    </location>
</feature>
<accession>A0A392PAQ9</accession>
<dbReference type="AlphaFoldDB" id="A0A392PAQ9"/>